<evidence type="ECO:0000259" key="4">
    <source>
        <dbReference type="PROSITE" id="PS50056"/>
    </source>
</evidence>
<dbReference type="PROSITE" id="PS50056">
    <property type="entry name" value="TYR_PHOSPHATASE_2"/>
    <property type="match status" value="1"/>
</dbReference>
<gene>
    <name evidence="5" type="ORF">Hgul01_02420</name>
</gene>
<protein>
    <recommendedName>
        <fullName evidence="7">Dual specificity protein phosphatase</fullName>
    </recommendedName>
</protein>
<dbReference type="Proteomes" id="UP001428290">
    <property type="component" value="Unassembled WGS sequence"/>
</dbReference>
<keyword evidence="6" id="KW-1185">Reference proteome</keyword>
<dbReference type="SMART" id="SM00195">
    <property type="entry name" value="DSPc"/>
    <property type="match status" value="1"/>
</dbReference>
<keyword evidence="1" id="KW-0378">Hydrolase</keyword>
<proteinExistence type="predicted"/>
<dbReference type="PANTHER" id="PTHR47216">
    <property type="match status" value="1"/>
</dbReference>
<dbReference type="Pfam" id="PF00782">
    <property type="entry name" value="DSPc"/>
    <property type="match status" value="1"/>
</dbReference>
<dbReference type="RefSeq" id="WP_345722231.1">
    <property type="nucleotide sequence ID" value="NZ_BAABRU010000007.1"/>
</dbReference>
<dbReference type="PROSITE" id="PS50054">
    <property type="entry name" value="TYR_PHOSPHATASE_DUAL"/>
    <property type="match status" value="1"/>
</dbReference>
<evidence type="ECO:0000313" key="5">
    <source>
        <dbReference type="EMBL" id="GAA5528618.1"/>
    </source>
</evidence>
<evidence type="ECO:0000256" key="2">
    <source>
        <dbReference type="ARBA" id="ARBA00022912"/>
    </source>
</evidence>
<dbReference type="InterPro" id="IPR029021">
    <property type="entry name" value="Prot-tyrosine_phosphatase-like"/>
</dbReference>
<accession>A0ABP9WZJ5</accession>
<dbReference type="InterPro" id="IPR000387">
    <property type="entry name" value="Tyr_Pase_dom"/>
</dbReference>
<dbReference type="CDD" id="cd14498">
    <property type="entry name" value="DSP"/>
    <property type="match status" value="1"/>
</dbReference>
<evidence type="ECO:0000256" key="1">
    <source>
        <dbReference type="ARBA" id="ARBA00022801"/>
    </source>
</evidence>
<dbReference type="SUPFAM" id="SSF52799">
    <property type="entry name" value="(Phosphotyrosine protein) phosphatases II"/>
    <property type="match status" value="1"/>
</dbReference>
<dbReference type="EMBL" id="BAABRU010000007">
    <property type="protein sequence ID" value="GAA5528618.1"/>
    <property type="molecule type" value="Genomic_DNA"/>
</dbReference>
<dbReference type="Gene3D" id="3.90.190.10">
    <property type="entry name" value="Protein tyrosine phosphatase superfamily"/>
    <property type="match status" value="1"/>
</dbReference>
<dbReference type="InterPro" id="IPR016130">
    <property type="entry name" value="Tyr_Pase_AS"/>
</dbReference>
<sequence length="180" mass="20673">MLAVLQHWFYVLRSRLVMGTRRLYRRLGGKVKPRVNQITEQLYLGGFFDLHDWQILHAQGVRVTVNLQAERQDQFGTLGNEGYLWLPTMDRQAPSPEALQQGVAFVQQAIETDHKVLIHCHAGMSRSATLCTAVLIAQGMDLEDAWNLVKARRPIVHLHPWQRRALEQFAHDWAQQGAES</sequence>
<evidence type="ECO:0000313" key="6">
    <source>
        <dbReference type="Proteomes" id="UP001428290"/>
    </source>
</evidence>
<reference evidence="5 6" key="1">
    <citation type="submission" date="2024-02" db="EMBL/GenBank/DDBJ databases">
        <title>Herpetosiphon gulosus NBRC 112829.</title>
        <authorList>
            <person name="Ichikawa N."/>
            <person name="Katano-Makiyama Y."/>
            <person name="Hidaka K."/>
        </authorList>
    </citation>
    <scope>NUCLEOTIDE SEQUENCE [LARGE SCALE GENOMIC DNA]</scope>
    <source>
        <strain evidence="5 6">NBRC 112829</strain>
    </source>
</reference>
<keyword evidence="2" id="KW-0904">Protein phosphatase</keyword>
<evidence type="ECO:0008006" key="7">
    <source>
        <dbReference type="Google" id="ProtNLM"/>
    </source>
</evidence>
<feature type="domain" description="Tyrosine specific protein phosphatases" evidence="4">
    <location>
        <begin position="97"/>
        <end position="164"/>
    </location>
</feature>
<organism evidence="5 6">
    <name type="scientific">Herpetosiphon gulosus</name>
    <dbReference type="NCBI Taxonomy" id="1973496"/>
    <lineage>
        <taxon>Bacteria</taxon>
        <taxon>Bacillati</taxon>
        <taxon>Chloroflexota</taxon>
        <taxon>Chloroflexia</taxon>
        <taxon>Herpetosiphonales</taxon>
        <taxon>Herpetosiphonaceae</taxon>
        <taxon>Herpetosiphon</taxon>
    </lineage>
</organism>
<comment type="caution">
    <text evidence="5">The sequence shown here is derived from an EMBL/GenBank/DDBJ whole genome shotgun (WGS) entry which is preliminary data.</text>
</comment>
<feature type="domain" description="Tyrosine-protein phosphatase" evidence="3">
    <location>
        <begin position="34"/>
        <end position="175"/>
    </location>
</feature>
<dbReference type="PANTHER" id="PTHR47216:SF4">
    <property type="entry name" value="OS01G0859400 PROTEIN"/>
    <property type="match status" value="1"/>
</dbReference>
<name>A0ABP9WZJ5_9CHLR</name>
<dbReference type="InterPro" id="IPR020422">
    <property type="entry name" value="TYR_PHOSPHATASE_DUAL_dom"/>
</dbReference>
<dbReference type="InterPro" id="IPR000340">
    <property type="entry name" value="Dual-sp_phosphatase_cat-dom"/>
</dbReference>
<evidence type="ECO:0000259" key="3">
    <source>
        <dbReference type="PROSITE" id="PS50054"/>
    </source>
</evidence>
<dbReference type="PROSITE" id="PS00383">
    <property type="entry name" value="TYR_PHOSPHATASE_1"/>
    <property type="match status" value="1"/>
</dbReference>